<accession>A0A4R4FB80</accession>
<dbReference type="PROSITE" id="PS50937">
    <property type="entry name" value="HTH_MERR_2"/>
    <property type="match status" value="1"/>
</dbReference>
<keyword evidence="2" id="KW-0805">Transcription regulation</keyword>
<dbReference type="InterPro" id="IPR009061">
    <property type="entry name" value="DNA-bd_dom_put_sf"/>
</dbReference>
<evidence type="ECO:0000256" key="3">
    <source>
        <dbReference type="ARBA" id="ARBA00023125"/>
    </source>
</evidence>
<evidence type="ECO:0000313" key="8">
    <source>
        <dbReference type="Proteomes" id="UP000295710"/>
    </source>
</evidence>
<dbReference type="GO" id="GO:0003700">
    <property type="term" value="F:DNA-binding transcription factor activity"/>
    <property type="evidence" value="ECO:0007669"/>
    <property type="project" value="InterPro"/>
</dbReference>
<dbReference type="RefSeq" id="WP_132279408.1">
    <property type="nucleotide sequence ID" value="NZ_JAOBST010000019.1"/>
</dbReference>
<dbReference type="GO" id="GO:0003677">
    <property type="term" value="F:DNA binding"/>
    <property type="evidence" value="ECO:0007669"/>
    <property type="project" value="UniProtKB-KW"/>
</dbReference>
<keyword evidence="5" id="KW-0175">Coiled coil</keyword>
<dbReference type="Gene3D" id="1.10.1660.10">
    <property type="match status" value="1"/>
</dbReference>
<evidence type="ECO:0000259" key="6">
    <source>
        <dbReference type="PROSITE" id="PS50937"/>
    </source>
</evidence>
<evidence type="ECO:0000313" key="7">
    <source>
        <dbReference type="EMBL" id="TDA20842.1"/>
    </source>
</evidence>
<dbReference type="PANTHER" id="PTHR30204:SF69">
    <property type="entry name" value="MERR-FAMILY TRANSCRIPTIONAL REGULATOR"/>
    <property type="match status" value="1"/>
</dbReference>
<gene>
    <name evidence="7" type="ORF">E1963_14590</name>
</gene>
<organism evidence="7 8">
    <name type="scientific">Extibacter muris</name>
    <dbReference type="NCBI Taxonomy" id="1796622"/>
    <lineage>
        <taxon>Bacteria</taxon>
        <taxon>Bacillati</taxon>
        <taxon>Bacillota</taxon>
        <taxon>Clostridia</taxon>
        <taxon>Lachnospirales</taxon>
        <taxon>Lachnospiraceae</taxon>
        <taxon>Extibacter</taxon>
    </lineage>
</organism>
<keyword evidence="4" id="KW-0804">Transcription</keyword>
<reference evidence="7 8" key="1">
    <citation type="journal article" date="2016" name="Nat. Microbiol.">
        <title>The Mouse Intestinal Bacterial Collection (miBC) provides host-specific insight into cultured diversity and functional potential of the gut microbiota.</title>
        <authorList>
            <person name="Lagkouvardos I."/>
            <person name="Pukall R."/>
            <person name="Abt B."/>
            <person name="Foesel B.U."/>
            <person name="Meier-Kolthoff J.P."/>
            <person name="Kumar N."/>
            <person name="Bresciani A."/>
            <person name="Martinez I."/>
            <person name="Just S."/>
            <person name="Ziegler C."/>
            <person name="Brugiroux S."/>
            <person name="Garzetti D."/>
            <person name="Wenning M."/>
            <person name="Bui T.P."/>
            <person name="Wang J."/>
            <person name="Hugenholtz F."/>
            <person name="Plugge C.M."/>
            <person name="Peterson D.A."/>
            <person name="Hornef M.W."/>
            <person name="Baines J.F."/>
            <person name="Smidt H."/>
            <person name="Walter J."/>
            <person name="Kristiansen K."/>
            <person name="Nielsen H.B."/>
            <person name="Haller D."/>
            <person name="Overmann J."/>
            <person name="Stecher B."/>
            <person name="Clavel T."/>
        </authorList>
    </citation>
    <scope>NUCLEOTIDE SEQUENCE [LARGE SCALE GENOMIC DNA]</scope>
    <source>
        <strain evidence="7 8">DSM 28560</strain>
    </source>
</reference>
<keyword evidence="1" id="KW-0678">Repressor</keyword>
<dbReference type="InterPro" id="IPR000551">
    <property type="entry name" value="MerR-type_HTH_dom"/>
</dbReference>
<proteinExistence type="predicted"/>
<sequence>MNYFTAAEMADKWKISSRMVAYYCESGRIEGVVKKGKTWFVPTDTPKPLDKRYFRDIIKAKESQATGDTLAADAAESAVYHTKDIFEHLGLTRETLRYYEEIGLIKPKRGQYSRYREFDLFDMSRLMAIDFYKKRGFSPVAIKGILEAEEPEEYAIKLQQQSDSLQEQIDRLSQMQKRLKETQRFYEEFSENLGKLEIRDLSPYYVAERFPSVASFGEYRDKVLRFLNVENEDILSSLVRTLTFDETGYKGSEMYVVKPAGKADHEKQNVYLEHGKCLYATLLADNDDTSVPERMFSLCHAWANKNQAVFRGMVYIFVRMAMQNEDADKHIYEVWVPLK</sequence>
<keyword evidence="8" id="KW-1185">Reference proteome</keyword>
<feature type="coiled-coil region" evidence="5">
    <location>
        <begin position="155"/>
        <end position="192"/>
    </location>
</feature>
<dbReference type="SMART" id="SM00422">
    <property type="entry name" value="HTH_MERR"/>
    <property type="match status" value="1"/>
</dbReference>
<dbReference type="PANTHER" id="PTHR30204">
    <property type="entry name" value="REDOX-CYCLING DRUG-SENSING TRANSCRIPTIONAL ACTIVATOR SOXR"/>
    <property type="match status" value="1"/>
</dbReference>
<comment type="caution">
    <text evidence="7">The sequence shown here is derived from an EMBL/GenBank/DDBJ whole genome shotgun (WGS) entry which is preliminary data.</text>
</comment>
<dbReference type="AlphaFoldDB" id="A0A4R4FB80"/>
<dbReference type="Proteomes" id="UP000295710">
    <property type="component" value="Unassembled WGS sequence"/>
</dbReference>
<dbReference type="InterPro" id="IPR047057">
    <property type="entry name" value="MerR_fam"/>
</dbReference>
<feature type="domain" description="HTH merR-type" evidence="6">
    <location>
        <begin position="89"/>
        <end position="148"/>
    </location>
</feature>
<dbReference type="Pfam" id="PF13411">
    <property type="entry name" value="MerR_1"/>
    <property type="match status" value="1"/>
</dbReference>
<evidence type="ECO:0000256" key="4">
    <source>
        <dbReference type="ARBA" id="ARBA00023163"/>
    </source>
</evidence>
<dbReference type="CDD" id="cd00592">
    <property type="entry name" value="HTH_MerR-like"/>
    <property type="match status" value="1"/>
</dbReference>
<dbReference type="SUPFAM" id="SSF46955">
    <property type="entry name" value="Putative DNA-binding domain"/>
    <property type="match status" value="1"/>
</dbReference>
<name>A0A4R4FB80_9FIRM</name>
<evidence type="ECO:0000256" key="5">
    <source>
        <dbReference type="SAM" id="Coils"/>
    </source>
</evidence>
<evidence type="ECO:0000256" key="2">
    <source>
        <dbReference type="ARBA" id="ARBA00023015"/>
    </source>
</evidence>
<dbReference type="EMBL" id="SMMX01000014">
    <property type="protein sequence ID" value="TDA20842.1"/>
    <property type="molecule type" value="Genomic_DNA"/>
</dbReference>
<keyword evidence="3" id="KW-0238">DNA-binding</keyword>
<evidence type="ECO:0000256" key="1">
    <source>
        <dbReference type="ARBA" id="ARBA00022491"/>
    </source>
</evidence>
<protein>
    <submittedName>
        <fullName evidence="7">MerR family transcriptional regulator</fullName>
    </submittedName>
</protein>